<gene>
    <name evidence="7" type="primary">metG</name>
    <name evidence="11" type="ORF">JX360_13090</name>
</gene>
<feature type="short sequence motif" description="'KMSKS' region" evidence="7">
    <location>
        <begin position="302"/>
        <end position="306"/>
    </location>
</feature>
<comment type="similarity">
    <text evidence="8">Belongs to the class-I aminoacyl-tRNA synthetase family.</text>
</comment>
<dbReference type="Pfam" id="PF09334">
    <property type="entry name" value="tRNA-synt_1g"/>
    <property type="match status" value="2"/>
</dbReference>
<dbReference type="GO" id="GO:0004825">
    <property type="term" value="F:methionine-tRNA ligase activity"/>
    <property type="evidence" value="ECO:0007669"/>
    <property type="project" value="UniProtKB-EC"/>
</dbReference>
<keyword evidence="3 7" id="KW-0547">Nucleotide-binding</keyword>
<comment type="subunit">
    <text evidence="7">Monomer.</text>
</comment>
<dbReference type="InterPro" id="IPR014758">
    <property type="entry name" value="Met-tRNA_synth"/>
</dbReference>
<organism evidence="11 12">
    <name type="scientific">Thermostichus vulcanus str. 'Rupite'</name>
    <dbReference type="NCBI Taxonomy" id="2813851"/>
    <lineage>
        <taxon>Bacteria</taxon>
        <taxon>Bacillati</taxon>
        <taxon>Cyanobacteriota</taxon>
        <taxon>Cyanophyceae</taxon>
        <taxon>Thermostichales</taxon>
        <taxon>Thermostichaceae</taxon>
        <taxon>Thermostichus</taxon>
    </lineage>
</organism>
<dbReference type="InterPro" id="IPR033911">
    <property type="entry name" value="MetRS_core"/>
</dbReference>
<evidence type="ECO:0000256" key="6">
    <source>
        <dbReference type="ARBA" id="ARBA00023146"/>
    </source>
</evidence>
<dbReference type="PRINTS" id="PR01041">
    <property type="entry name" value="TRNASYNTHMET"/>
</dbReference>
<dbReference type="InterPro" id="IPR041872">
    <property type="entry name" value="Anticodon_Met"/>
</dbReference>
<keyword evidence="6 7" id="KW-0030">Aminoacyl-tRNA synthetase</keyword>
<evidence type="ECO:0000256" key="8">
    <source>
        <dbReference type="RuleBase" id="RU363039"/>
    </source>
</evidence>
<evidence type="ECO:0000256" key="1">
    <source>
        <dbReference type="ARBA" id="ARBA00003314"/>
    </source>
</evidence>
<feature type="domain" description="Methionyl-tRNA synthetase anticodon-binding" evidence="10">
    <location>
        <begin position="398"/>
        <end position="515"/>
    </location>
</feature>
<feature type="domain" description="Methionyl/Leucyl tRNA synthetase" evidence="9">
    <location>
        <begin position="152"/>
        <end position="366"/>
    </location>
</feature>
<dbReference type="PANTHER" id="PTHR43326">
    <property type="entry name" value="METHIONYL-TRNA SYNTHETASE"/>
    <property type="match status" value="1"/>
</dbReference>
<evidence type="ECO:0000256" key="5">
    <source>
        <dbReference type="ARBA" id="ARBA00022917"/>
    </source>
</evidence>
<dbReference type="InterPro" id="IPR023457">
    <property type="entry name" value="Met-tRNA_synth_2"/>
</dbReference>
<dbReference type="SUPFAM" id="SSF47323">
    <property type="entry name" value="Anticodon-binding domain of a subclass of class I aminoacyl-tRNA synthetases"/>
    <property type="match status" value="1"/>
</dbReference>
<comment type="catalytic activity">
    <reaction evidence="7">
        <text>tRNA(Met) + L-methionine + ATP = L-methionyl-tRNA(Met) + AMP + diphosphate</text>
        <dbReference type="Rhea" id="RHEA:13481"/>
        <dbReference type="Rhea" id="RHEA-COMP:9667"/>
        <dbReference type="Rhea" id="RHEA-COMP:9698"/>
        <dbReference type="ChEBI" id="CHEBI:30616"/>
        <dbReference type="ChEBI" id="CHEBI:33019"/>
        <dbReference type="ChEBI" id="CHEBI:57844"/>
        <dbReference type="ChEBI" id="CHEBI:78442"/>
        <dbReference type="ChEBI" id="CHEBI:78530"/>
        <dbReference type="ChEBI" id="CHEBI:456215"/>
        <dbReference type="EC" id="6.1.1.10"/>
    </reaction>
</comment>
<keyword evidence="2 7" id="KW-0436">Ligase</keyword>
<sequence>MPDPTFVITTPIYYVNAAPHIGSAYTTMIADAIARYHRLRGQDVLMVTGTDEHGQKIQRTAEERGIPPQQHCDELSTEFVKLWQLLNIRHDRFIRTTDPRHKAIVREFFQRVWEQGDIVTGRQQGWYCVSCEEFKDEDELLEGGFCPLHPNKKVEWKDEENYFFRLSRYQEKLETLYATHPEFIQPESRRNEVLSFVKQGLRDFSISRPSVSWGIPFPTDPSQTIYVWFDALINYLSAALDPADEPTLANALRRYWPADVHLVGKDIVRFHAIYWPAMLLSAGLPLPKQVFGHGFLTKDGMKMGKSLGNTLDPFELTQQYGPDAVRYYFLTEIELGKDGDFSESRFIDVLNANLANDLGNLLNRTLNMLKKYRDYRIPSVGIPEDNPLKALAQTLTPVVAEAYERLDLSLAAQKTLSLAQASNKYLDEQAPWTLHKQGKSEQVAEILYSVLESVRWVAVLLSPVVPDLSLKILQQLGFQLTDATQLRWDPDTTWGQLPAEQEPQSPTPVFQRIVKE</sequence>
<evidence type="ECO:0000256" key="4">
    <source>
        <dbReference type="ARBA" id="ARBA00022840"/>
    </source>
</evidence>
<keyword evidence="12" id="KW-1185">Reference proteome</keyword>
<dbReference type="Gene3D" id="3.40.50.620">
    <property type="entry name" value="HUPs"/>
    <property type="match status" value="1"/>
</dbReference>
<keyword evidence="7" id="KW-0963">Cytoplasm</keyword>
<dbReference type="SUPFAM" id="SSF52374">
    <property type="entry name" value="Nucleotidylyl transferase"/>
    <property type="match status" value="1"/>
</dbReference>
<feature type="short sequence motif" description="'HIGH' region" evidence="7">
    <location>
        <begin position="13"/>
        <end position="23"/>
    </location>
</feature>
<dbReference type="NCBIfam" id="TIGR00398">
    <property type="entry name" value="metG"/>
    <property type="match status" value="1"/>
</dbReference>
<dbReference type="RefSeq" id="WP_244351767.1">
    <property type="nucleotide sequence ID" value="NZ_JAFIRA010000038.1"/>
</dbReference>
<evidence type="ECO:0000256" key="3">
    <source>
        <dbReference type="ARBA" id="ARBA00022741"/>
    </source>
</evidence>
<dbReference type="Gene3D" id="1.10.730.10">
    <property type="entry name" value="Isoleucyl-tRNA Synthetase, Domain 1"/>
    <property type="match status" value="1"/>
</dbReference>
<comment type="caution">
    <text evidence="7">Lacks conserved residue(s) required for the propagation of feature annotation.</text>
</comment>
<dbReference type="Gene3D" id="2.170.220.10">
    <property type="match status" value="1"/>
</dbReference>
<dbReference type="EMBL" id="JAFIRA010000038">
    <property type="protein sequence ID" value="MCJ2543824.1"/>
    <property type="molecule type" value="Genomic_DNA"/>
</dbReference>
<protein>
    <recommendedName>
        <fullName evidence="7">Methionine--tRNA ligase</fullName>
        <ecNumber evidence="7">6.1.1.10</ecNumber>
    </recommendedName>
    <alternativeName>
        <fullName evidence="7">Methionyl-tRNA synthetase</fullName>
        <shortName evidence="7">MetRS</shortName>
    </alternativeName>
</protein>
<dbReference type="NCBIfam" id="NF008900">
    <property type="entry name" value="PRK12267.1"/>
    <property type="match status" value="1"/>
</dbReference>
<evidence type="ECO:0000259" key="10">
    <source>
        <dbReference type="Pfam" id="PF19303"/>
    </source>
</evidence>
<dbReference type="CDD" id="cd00814">
    <property type="entry name" value="MetRS_core"/>
    <property type="match status" value="1"/>
</dbReference>
<dbReference type="Proteomes" id="UP000830835">
    <property type="component" value="Unassembled WGS sequence"/>
</dbReference>
<name>A0ABT0CDL9_THEVL</name>
<evidence type="ECO:0000256" key="2">
    <source>
        <dbReference type="ARBA" id="ARBA00022598"/>
    </source>
</evidence>
<keyword evidence="4 7" id="KW-0067">ATP-binding</keyword>
<dbReference type="InterPro" id="IPR015413">
    <property type="entry name" value="Methionyl/Leucyl_tRNA_Synth"/>
</dbReference>
<evidence type="ECO:0000313" key="12">
    <source>
        <dbReference type="Proteomes" id="UP000830835"/>
    </source>
</evidence>
<dbReference type="CDD" id="cd07957">
    <property type="entry name" value="Anticodon_Ia_Met"/>
    <property type="match status" value="1"/>
</dbReference>
<feature type="binding site" evidence="7">
    <location>
        <position position="128"/>
    </location>
    <ligand>
        <name>Zn(2+)</name>
        <dbReference type="ChEBI" id="CHEBI:29105"/>
    </ligand>
</feature>
<feature type="binding site" evidence="7">
    <location>
        <position position="146"/>
    </location>
    <ligand>
        <name>Zn(2+)</name>
        <dbReference type="ChEBI" id="CHEBI:29105"/>
    </ligand>
</feature>
<comment type="caution">
    <text evidence="11">The sequence shown here is derived from an EMBL/GenBank/DDBJ whole genome shotgun (WGS) entry which is preliminary data.</text>
</comment>
<dbReference type="EC" id="6.1.1.10" evidence="7"/>
<evidence type="ECO:0000313" key="11">
    <source>
        <dbReference type="EMBL" id="MCJ2543824.1"/>
    </source>
</evidence>
<reference evidence="11" key="1">
    <citation type="submission" date="2021-02" db="EMBL/GenBank/DDBJ databases">
        <title>The CRISPR/cas machinery reduction and long-range gene transfer in the hot spring cyanobacterium Synechococcus.</title>
        <authorList>
            <person name="Dvorak P."/>
            <person name="Jahodarova E."/>
            <person name="Hasler P."/>
            <person name="Poulickova A."/>
        </authorList>
    </citation>
    <scope>NUCLEOTIDE SEQUENCE</scope>
    <source>
        <strain evidence="11">Rupite</strain>
    </source>
</reference>
<evidence type="ECO:0000259" key="9">
    <source>
        <dbReference type="Pfam" id="PF09334"/>
    </source>
</evidence>
<dbReference type="PANTHER" id="PTHR43326:SF1">
    <property type="entry name" value="METHIONINE--TRNA LIGASE, MITOCHONDRIAL"/>
    <property type="match status" value="1"/>
</dbReference>
<dbReference type="Pfam" id="PF19303">
    <property type="entry name" value="Anticodon_3"/>
    <property type="match status" value="1"/>
</dbReference>
<dbReference type="InterPro" id="IPR014729">
    <property type="entry name" value="Rossmann-like_a/b/a_fold"/>
</dbReference>
<dbReference type="InterPro" id="IPR009080">
    <property type="entry name" value="tRNAsynth_Ia_anticodon-bd"/>
</dbReference>
<feature type="binding site" evidence="7">
    <location>
        <position position="131"/>
    </location>
    <ligand>
        <name>Zn(2+)</name>
        <dbReference type="ChEBI" id="CHEBI:29105"/>
    </ligand>
</feature>
<evidence type="ECO:0000256" key="7">
    <source>
        <dbReference type="HAMAP-Rule" id="MF_01228"/>
    </source>
</evidence>
<dbReference type="HAMAP" id="MF_01228">
    <property type="entry name" value="Met_tRNA_synth_type2"/>
    <property type="match status" value="1"/>
</dbReference>
<comment type="function">
    <text evidence="1 7">Is required not only for elongation of protein synthesis but also for the initiation of all mRNA translation through initiator tRNA(fMet) aminoacylation.</text>
</comment>
<keyword evidence="5 7" id="KW-0648">Protein biosynthesis</keyword>
<accession>A0ABT0CDL9</accession>
<feature type="domain" description="Methionyl/Leucyl tRNA synthetase" evidence="9">
    <location>
        <begin position="7"/>
        <end position="147"/>
    </location>
</feature>
<comment type="subcellular location">
    <subcellularLocation>
        <location evidence="7">Cytoplasm</location>
    </subcellularLocation>
</comment>
<proteinExistence type="inferred from homology"/>
<feature type="binding site" evidence="7">
    <location>
        <position position="149"/>
    </location>
    <ligand>
        <name>Zn(2+)</name>
        <dbReference type="ChEBI" id="CHEBI:29105"/>
    </ligand>
</feature>